<reference evidence="2 3" key="1">
    <citation type="journal article" date="2013" name="Genome Announc.">
        <title>Draft Genome Sequence of a Hexachlorocyclohexane-Degrading Bacterium, Sphingobium baderi Strain LL03T.</title>
        <authorList>
            <person name="Kaur J."/>
            <person name="Verma H."/>
            <person name="Tripathi C."/>
            <person name="Khurana J.P."/>
            <person name="Lal R."/>
        </authorList>
    </citation>
    <scope>NUCLEOTIDE SEQUENCE [LARGE SCALE GENOMIC DNA]</scope>
    <source>
        <strain evidence="2 3">LL03</strain>
    </source>
</reference>
<accession>T0HV35</accession>
<evidence type="ECO:0000313" key="2">
    <source>
        <dbReference type="EMBL" id="EQB01334.1"/>
    </source>
</evidence>
<keyword evidence="1" id="KW-1133">Transmembrane helix</keyword>
<dbReference type="Proteomes" id="UP000015524">
    <property type="component" value="Unassembled WGS sequence"/>
</dbReference>
<gene>
    <name evidence="2" type="ORF">L485_10690</name>
</gene>
<comment type="caution">
    <text evidence="2">The sequence shown here is derived from an EMBL/GenBank/DDBJ whole genome shotgun (WGS) entry which is preliminary data.</text>
</comment>
<dbReference type="AlphaFoldDB" id="T0HV35"/>
<dbReference type="EMBL" id="ATIB01000060">
    <property type="protein sequence ID" value="EQB01334.1"/>
    <property type="molecule type" value="Genomic_DNA"/>
</dbReference>
<keyword evidence="1" id="KW-0812">Transmembrane</keyword>
<dbReference type="PATRIC" id="fig|1114964.3.peg.2084"/>
<evidence type="ECO:0000313" key="3">
    <source>
        <dbReference type="Proteomes" id="UP000015524"/>
    </source>
</evidence>
<keyword evidence="1" id="KW-0472">Membrane</keyword>
<feature type="transmembrane region" description="Helical" evidence="1">
    <location>
        <begin position="21"/>
        <end position="43"/>
    </location>
</feature>
<evidence type="ECO:0000256" key="1">
    <source>
        <dbReference type="SAM" id="Phobius"/>
    </source>
</evidence>
<organism evidence="2 3">
    <name type="scientific">Sphingobium baderi LL03</name>
    <dbReference type="NCBI Taxonomy" id="1114964"/>
    <lineage>
        <taxon>Bacteria</taxon>
        <taxon>Pseudomonadati</taxon>
        <taxon>Pseudomonadota</taxon>
        <taxon>Alphaproteobacteria</taxon>
        <taxon>Sphingomonadales</taxon>
        <taxon>Sphingomonadaceae</taxon>
        <taxon>Sphingobium</taxon>
    </lineage>
</organism>
<sequence>MVRLPQVKGVTAMSIVRIQNVAFALAGAFLFAGIFVGAAVPVVPIA</sequence>
<keyword evidence="3" id="KW-1185">Reference proteome</keyword>
<name>T0HV35_9SPHN</name>
<protein>
    <submittedName>
        <fullName evidence="2">Uncharacterized protein</fullName>
    </submittedName>
</protein>
<proteinExistence type="predicted"/>